<dbReference type="AlphaFoldDB" id="A0ABD3APU2"/>
<reference evidence="1 2" key="1">
    <citation type="submission" date="2024-11" db="EMBL/GenBank/DDBJ databases">
        <title>A near-complete genome assembly of Cinchona calisaya.</title>
        <authorList>
            <person name="Lian D.C."/>
            <person name="Zhao X.W."/>
            <person name="Wei L."/>
        </authorList>
    </citation>
    <scope>NUCLEOTIDE SEQUENCE [LARGE SCALE GENOMIC DNA]</scope>
    <source>
        <tissue evidence="1">Nenye</tissue>
    </source>
</reference>
<keyword evidence="2" id="KW-1185">Reference proteome</keyword>
<organism evidence="1 2">
    <name type="scientific">Cinchona calisaya</name>
    <dbReference type="NCBI Taxonomy" id="153742"/>
    <lineage>
        <taxon>Eukaryota</taxon>
        <taxon>Viridiplantae</taxon>
        <taxon>Streptophyta</taxon>
        <taxon>Embryophyta</taxon>
        <taxon>Tracheophyta</taxon>
        <taxon>Spermatophyta</taxon>
        <taxon>Magnoliopsida</taxon>
        <taxon>eudicotyledons</taxon>
        <taxon>Gunneridae</taxon>
        <taxon>Pentapetalae</taxon>
        <taxon>asterids</taxon>
        <taxon>lamiids</taxon>
        <taxon>Gentianales</taxon>
        <taxon>Rubiaceae</taxon>
        <taxon>Cinchonoideae</taxon>
        <taxon>Cinchoneae</taxon>
        <taxon>Cinchona</taxon>
    </lineage>
</organism>
<evidence type="ECO:0000313" key="1">
    <source>
        <dbReference type="EMBL" id="KAL3533213.1"/>
    </source>
</evidence>
<comment type="caution">
    <text evidence="1">The sequence shown here is derived from an EMBL/GenBank/DDBJ whole genome shotgun (WGS) entry which is preliminary data.</text>
</comment>
<protein>
    <submittedName>
        <fullName evidence="1">Uncharacterized protein</fullName>
    </submittedName>
</protein>
<proteinExistence type="predicted"/>
<gene>
    <name evidence="1" type="ORF">ACH5RR_006734</name>
</gene>
<dbReference type="Proteomes" id="UP001630127">
    <property type="component" value="Unassembled WGS sequence"/>
</dbReference>
<accession>A0ABD3APU2</accession>
<sequence>MRRGGHRISRYIIVGICKSSIATIEYKASILDNKDIPGGELILQKLQGTLSIEKKVFSSAAEAMKTVMRNLLIKKLYSADKREYRKRGRNDRKNKHRCPICQLVAPFSMWINA</sequence>
<evidence type="ECO:0000313" key="2">
    <source>
        <dbReference type="Proteomes" id="UP001630127"/>
    </source>
</evidence>
<dbReference type="EMBL" id="JBJUIK010000003">
    <property type="protein sequence ID" value="KAL3533213.1"/>
    <property type="molecule type" value="Genomic_DNA"/>
</dbReference>
<name>A0ABD3APU2_9GENT</name>